<dbReference type="Proteomes" id="UP000297245">
    <property type="component" value="Unassembled WGS sequence"/>
</dbReference>
<gene>
    <name evidence="1" type="ORF">K435DRAFT_515146</name>
</gene>
<organism evidence="1 2">
    <name type="scientific">Dendrothele bispora (strain CBS 962.96)</name>
    <dbReference type="NCBI Taxonomy" id="1314807"/>
    <lineage>
        <taxon>Eukaryota</taxon>
        <taxon>Fungi</taxon>
        <taxon>Dikarya</taxon>
        <taxon>Basidiomycota</taxon>
        <taxon>Agaricomycotina</taxon>
        <taxon>Agaricomycetes</taxon>
        <taxon>Agaricomycetidae</taxon>
        <taxon>Agaricales</taxon>
        <taxon>Agaricales incertae sedis</taxon>
        <taxon>Dendrothele</taxon>
    </lineage>
</organism>
<dbReference type="OrthoDB" id="6275295at2759"/>
<evidence type="ECO:0000313" key="2">
    <source>
        <dbReference type="Proteomes" id="UP000297245"/>
    </source>
</evidence>
<dbReference type="EMBL" id="ML179126">
    <property type="protein sequence ID" value="THU99023.1"/>
    <property type="molecule type" value="Genomic_DNA"/>
</dbReference>
<accession>A0A4S8MAR4</accession>
<proteinExistence type="predicted"/>
<reference evidence="1 2" key="1">
    <citation type="journal article" date="2019" name="Nat. Ecol. Evol.">
        <title>Megaphylogeny resolves global patterns of mushroom evolution.</title>
        <authorList>
            <person name="Varga T."/>
            <person name="Krizsan K."/>
            <person name="Foldi C."/>
            <person name="Dima B."/>
            <person name="Sanchez-Garcia M."/>
            <person name="Sanchez-Ramirez S."/>
            <person name="Szollosi G.J."/>
            <person name="Szarkandi J.G."/>
            <person name="Papp V."/>
            <person name="Albert L."/>
            <person name="Andreopoulos W."/>
            <person name="Angelini C."/>
            <person name="Antonin V."/>
            <person name="Barry K.W."/>
            <person name="Bougher N.L."/>
            <person name="Buchanan P."/>
            <person name="Buyck B."/>
            <person name="Bense V."/>
            <person name="Catcheside P."/>
            <person name="Chovatia M."/>
            <person name="Cooper J."/>
            <person name="Damon W."/>
            <person name="Desjardin D."/>
            <person name="Finy P."/>
            <person name="Geml J."/>
            <person name="Haridas S."/>
            <person name="Hughes K."/>
            <person name="Justo A."/>
            <person name="Karasinski D."/>
            <person name="Kautmanova I."/>
            <person name="Kiss B."/>
            <person name="Kocsube S."/>
            <person name="Kotiranta H."/>
            <person name="LaButti K.M."/>
            <person name="Lechner B.E."/>
            <person name="Liimatainen K."/>
            <person name="Lipzen A."/>
            <person name="Lukacs Z."/>
            <person name="Mihaltcheva S."/>
            <person name="Morgado L.N."/>
            <person name="Niskanen T."/>
            <person name="Noordeloos M.E."/>
            <person name="Ohm R.A."/>
            <person name="Ortiz-Santana B."/>
            <person name="Ovrebo C."/>
            <person name="Racz N."/>
            <person name="Riley R."/>
            <person name="Savchenko A."/>
            <person name="Shiryaev A."/>
            <person name="Soop K."/>
            <person name="Spirin V."/>
            <person name="Szebenyi C."/>
            <person name="Tomsovsky M."/>
            <person name="Tulloss R.E."/>
            <person name="Uehling J."/>
            <person name="Grigoriev I.V."/>
            <person name="Vagvolgyi C."/>
            <person name="Papp T."/>
            <person name="Martin F.M."/>
            <person name="Miettinen O."/>
            <person name="Hibbett D.S."/>
            <person name="Nagy L.G."/>
        </authorList>
    </citation>
    <scope>NUCLEOTIDE SEQUENCE [LARGE SCALE GENOMIC DNA]</scope>
    <source>
        <strain evidence="1 2">CBS 962.96</strain>
    </source>
</reference>
<name>A0A4S8MAR4_DENBC</name>
<keyword evidence="2" id="KW-1185">Reference proteome</keyword>
<dbReference type="AlphaFoldDB" id="A0A4S8MAR4"/>
<sequence>MKRQEMKKKGRSEIAGANYEPKERAKIAALERQLARERYEICRRQRLKATVFSQEEEEEATKRRKVPSVKLDFSVAETGEKLKERLENIRQSVPHDKESLFKLQG</sequence>
<protein>
    <submittedName>
        <fullName evidence="1">Uncharacterized protein</fullName>
    </submittedName>
</protein>
<evidence type="ECO:0000313" key="1">
    <source>
        <dbReference type="EMBL" id="THU99023.1"/>
    </source>
</evidence>